<accession>A0A327KMN8</accession>
<comment type="caution">
    <text evidence="8">The sequence shown here is derived from an EMBL/GenBank/DDBJ whole genome shotgun (WGS) entry which is preliminary data.</text>
</comment>
<dbReference type="PANTHER" id="PTHR10587">
    <property type="entry name" value="GLYCOSYL TRANSFERASE-RELATED"/>
    <property type="match status" value="1"/>
</dbReference>
<protein>
    <recommendedName>
        <fullName evidence="3">Chitooligosaccharide deacetylase</fullName>
    </recommendedName>
    <alternativeName>
        <fullName evidence="6">Nodulation protein B</fullName>
    </alternativeName>
</protein>
<dbReference type="EMBL" id="NPEX01000249">
    <property type="protein sequence ID" value="RAI40099.1"/>
    <property type="molecule type" value="Genomic_DNA"/>
</dbReference>
<dbReference type="GO" id="GO:0005975">
    <property type="term" value="P:carbohydrate metabolic process"/>
    <property type="evidence" value="ECO:0007669"/>
    <property type="project" value="InterPro"/>
</dbReference>
<evidence type="ECO:0000313" key="8">
    <source>
        <dbReference type="EMBL" id="RAI40099.1"/>
    </source>
</evidence>
<proteinExistence type="inferred from homology"/>
<feature type="domain" description="NodB homology" evidence="7">
    <location>
        <begin position="7"/>
        <end position="194"/>
    </location>
</feature>
<keyword evidence="5" id="KW-0378">Hydrolase</keyword>
<reference evidence="8 9" key="1">
    <citation type="submission" date="2017-07" db="EMBL/GenBank/DDBJ databases">
        <title>Draft Genome Sequences of Select Purple Nonsulfur Bacteria.</title>
        <authorList>
            <person name="Lasarre B."/>
            <person name="Mckinlay J.B."/>
        </authorList>
    </citation>
    <scope>NUCLEOTIDE SEQUENCE [LARGE SCALE GENOMIC DNA]</scope>
    <source>
        <strain evidence="8 9">DSM 5909</strain>
    </source>
</reference>
<evidence type="ECO:0000259" key="7">
    <source>
        <dbReference type="PROSITE" id="PS51677"/>
    </source>
</evidence>
<comment type="similarity">
    <text evidence="2">Belongs to the polysaccharide deacetylase family.</text>
</comment>
<dbReference type="InterPro" id="IPR002509">
    <property type="entry name" value="NODB_dom"/>
</dbReference>
<sequence length="220" mass="23894">MDFALTRRVTLTFDNGPTPTVTPAVLDILGQRGIATTFFVIGGKLKEPAATTLATRAHASGHWIGNHTMTHSVAFGDRTDADYAAHEIEDTQALIGPLAHPDKLFRPYGKSGRIGPHLLSRAAGSILLAKRYCSILWSSVPGDWRDPDGWVERAVADVTAQDWTVVVLHDIDGACLARLPDFLDRLDDLGVELRQDFPDDVVLTRAGLPVSLSDAYIADL</sequence>
<dbReference type="InterPro" id="IPR050248">
    <property type="entry name" value="Polysacc_deacetylase_ArnD"/>
</dbReference>
<evidence type="ECO:0000256" key="4">
    <source>
        <dbReference type="ARBA" id="ARBA00022723"/>
    </source>
</evidence>
<dbReference type="Proteomes" id="UP000249130">
    <property type="component" value="Unassembled WGS sequence"/>
</dbReference>
<dbReference type="Gene3D" id="3.20.20.370">
    <property type="entry name" value="Glycoside hydrolase/deacetylase"/>
    <property type="match status" value="1"/>
</dbReference>
<organism evidence="8 9">
    <name type="scientific">Rhodoplanes roseus</name>
    <dbReference type="NCBI Taxonomy" id="29409"/>
    <lineage>
        <taxon>Bacteria</taxon>
        <taxon>Pseudomonadati</taxon>
        <taxon>Pseudomonadota</taxon>
        <taxon>Alphaproteobacteria</taxon>
        <taxon>Hyphomicrobiales</taxon>
        <taxon>Nitrobacteraceae</taxon>
        <taxon>Rhodoplanes</taxon>
    </lineage>
</organism>
<evidence type="ECO:0000256" key="5">
    <source>
        <dbReference type="ARBA" id="ARBA00022801"/>
    </source>
</evidence>
<keyword evidence="9" id="KW-1185">Reference proteome</keyword>
<dbReference type="GO" id="GO:0046872">
    <property type="term" value="F:metal ion binding"/>
    <property type="evidence" value="ECO:0007669"/>
    <property type="project" value="UniProtKB-KW"/>
</dbReference>
<dbReference type="GO" id="GO:0016020">
    <property type="term" value="C:membrane"/>
    <property type="evidence" value="ECO:0007669"/>
    <property type="project" value="TreeGrafter"/>
</dbReference>
<evidence type="ECO:0000313" key="9">
    <source>
        <dbReference type="Proteomes" id="UP000249130"/>
    </source>
</evidence>
<comment type="function">
    <text evidence="1">Is involved in generating a small heat-stable compound (Nod), an acylated oligomer of N-acetylglucosamine, that stimulates mitosis in various plant protoplasts.</text>
</comment>
<dbReference type="GO" id="GO:0016810">
    <property type="term" value="F:hydrolase activity, acting on carbon-nitrogen (but not peptide) bonds"/>
    <property type="evidence" value="ECO:0007669"/>
    <property type="project" value="InterPro"/>
</dbReference>
<keyword evidence="4" id="KW-0479">Metal-binding</keyword>
<evidence type="ECO:0000256" key="6">
    <source>
        <dbReference type="ARBA" id="ARBA00032976"/>
    </source>
</evidence>
<name>A0A327KMN8_9BRAD</name>
<dbReference type="InterPro" id="IPR011330">
    <property type="entry name" value="Glyco_hydro/deAcase_b/a-brl"/>
</dbReference>
<dbReference type="SUPFAM" id="SSF88713">
    <property type="entry name" value="Glycoside hydrolase/deacetylase"/>
    <property type="match status" value="1"/>
</dbReference>
<gene>
    <name evidence="8" type="ORF">CH341_24465</name>
</gene>
<dbReference type="Pfam" id="PF01522">
    <property type="entry name" value="Polysacc_deac_1"/>
    <property type="match status" value="1"/>
</dbReference>
<evidence type="ECO:0000256" key="2">
    <source>
        <dbReference type="ARBA" id="ARBA00010973"/>
    </source>
</evidence>
<evidence type="ECO:0000256" key="1">
    <source>
        <dbReference type="ARBA" id="ARBA00003236"/>
    </source>
</evidence>
<evidence type="ECO:0000256" key="3">
    <source>
        <dbReference type="ARBA" id="ARBA00020071"/>
    </source>
</evidence>
<dbReference type="OrthoDB" id="9784220at2"/>
<dbReference type="AlphaFoldDB" id="A0A327KMN8"/>
<dbReference type="PANTHER" id="PTHR10587:SF133">
    <property type="entry name" value="CHITIN DEACETYLASE 1-RELATED"/>
    <property type="match status" value="1"/>
</dbReference>
<dbReference type="PROSITE" id="PS51677">
    <property type="entry name" value="NODB"/>
    <property type="match status" value="1"/>
</dbReference>
<dbReference type="CDD" id="cd10917">
    <property type="entry name" value="CE4_NodB_like_6s_7s"/>
    <property type="match status" value="1"/>
</dbReference>